<reference evidence="1" key="1">
    <citation type="submission" date="2021-08" db="EMBL/GenBank/DDBJ databases">
        <authorList>
            <person name="Stevens D.C."/>
        </authorList>
    </citation>
    <scope>NUCLEOTIDE SEQUENCE</scope>
    <source>
        <strain evidence="1">DSM 53165</strain>
    </source>
</reference>
<accession>A0ABS7TIK7</accession>
<keyword evidence="2" id="KW-1185">Reference proteome</keyword>
<dbReference type="Proteomes" id="UP001139031">
    <property type="component" value="Unassembled WGS sequence"/>
</dbReference>
<protein>
    <submittedName>
        <fullName evidence="1">Uncharacterized protein</fullName>
    </submittedName>
</protein>
<evidence type="ECO:0000313" key="1">
    <source>
        <dbReference type="EMBL" id="MBZ5708040.1"/>
    </source>
</evidence>
<dbReference type="EMBL" id="JAIRAU010000001">
    <property type="protein sequence ID" value="MBZ5708040.1"/>
    <property type="molecule type" value="Genomic_DNA"/>
</dbReference>
<dbReference type="RefSeq" id="WP_224189798.1">
    <property type="nucleotide sequence ID" value="NZ_JAIRAU010000001.1"/>
</dbReference>
<name>A0ABS7TIK7_9BACT</name>
<sequence>MQNDDLTLASLVNHGSYAQRYTQVYWQRSWHRLDPDVDFDDDRDHPAASWRVRSRELDLLVRPRRAIAIM</sequence>
<comment type="caution">
    <text evidence="1">The sequence shown here is derived from an EMBL/GenBank/DDBJ whole genome shotgun (WGS) entry which is preliminary data.</text>
</comment>
<evidence type="ECO:0000313" key="2">
    <source>
        <dbReference type="Proteomes" id="UP001139031"/>
    </source>
</evidence>
<organism evidence="1 2">
    <name type="scientific">Nannocystis pusilla</name>
    <dbReference type="NCBI Taxonomy" id="889268"/>
    <lineage>
        <taxon>Bacteria</taxon>
        <taxon>Pseudomonadati</taxon>
        <taxon>Myxococcota</taxon>
        <taxon>Polyangia</taxon>
        <taxon>Nannocystales</taxon>
        <taxon>Nannocystaceae</taxon>
        <taxon>Nannocystis</taxon>
    </lineage>
</organism>
<proteinExistence type="predicted"/>
<gene>
    <name evidence="1" type="ORF">K7C98_02145</name>
</gene>